<reference evidence="2" key="1">
    <citation type="submission" date="2016-10" db="EMBL/GenBank/DDBJ databases">
        <authorList>
            <person name="Varghese N."/>
            <person name="Submissions S."/>
        </authorList>
    </citation>
    <scope>NUCLEOTIDE SEQUENCE [LARGE SCALE GENOMIC DNA]</scope>
    <source>
        <strain evidence="2">DSM 16858</strain>
    </source>
</reference>
<accession>A0A1I0I788</accession>
<evidence type="ECO:0000313" key="2">
    <source>
        <dbReference type="Proteomes" id="UP000199181"/>
    </source>
</evidence>
<dbReference type="Proteomes" id="UP000199181">
    <property type="component" value="Unassembled WGS sequence"/>
</dbReference>
<organism evidence="1 2">
    <name type="scientific">Stigmatella erecta</name>
    <dbReference type="NCBI Taxonomy" id="83460"/>
    <lineage>
        <taxon>Bacteria</taxon>
        <taxon>Pseudomonadati</taxon>
        <taxon>Myxococcota</taxon>
        <taxon>Myxococcia</taxon>
        <taxon>Myxococcales</taxon>
        <taxon>Cystobacterineae</taxon>
        <taxon>Archangiaceae</taxon>
        <taxon>Stigmatella</taxon>
    </lineage>
</organism>
<keyword evidence="2" id="KW-1185">Reference proteome</keyword>
<sequence>MNLPVGEEGTAFSLVLLLKLSDPLNALVIQGQYHFPNRIPKPHP</sequence>
<gene>
    <name evidence="1" type="ORF">SAMN05443639_105349</name>
</gene>
<evidence type="ECO:0000313" key="1">
    <source>
        <dbReference type="EMBL" id="SET92572.1"/>
    </source>
</evidence>
<dbReference type="EMBL" id="FOIJ01000005">
    <property type="protein sequence ID" value="SET92572.1"/>
    <property type="molecule type" value="Genomic_DNA"/>
</dbReference>
<name>A0A1I0I788_9BACT</name>
<proteinExistence type="predicted"/>
<protein>
    <submittedName>
        <fullName evidence="1">Uncharacterized protein</fullName>
    </submittedName>
</protein>
<dbReference type="AlphaFoldDB" id="A0A1I0I788"/>